<feature type="region of interest" description="Disordered" evidence="1">
    <location>
        <begin position="171"/>
        <end position="227"/>
    </location>
</feature>
<evidence type="ECO:0000256" key="1">
    <source>
        <dbReference type="SAM" id="MobiDB-lite"/>
    </source>
</evidence>
<sequence length="521" mass="56052">MDGQKKGRDEKEKIGEYLESTSGVTSRLVLPFVVRSMIHCVGQADRPMSSGPDHPQTSNGHNFHYQQPYGSGWQNGASQQSNPAYQPGMMGPSAVPTSNDHSYAPSSSHYMNTMPMSNDPYGPSTSMAHSTPSTAPSYLFTSDMINSAATSVINGKSESIFAWHEQNVHASTSEMHEENGRSLKRKTSSNDSASTPYSNGSASGIRPSSVHDLQNGKAMSSSMDDNPLRKMEKMTQESSLFQPPTKKGNCDYAPAIKDQDRISKLEKLNQMAQTLGAENMGIPVDKRGEHAMMMAPNQKMFIPPQNMQRIPMQPQYAPGHAPVPGPSARGPAPPYFRAPGPPGMVPYHNPGMNGMPPLRPNATPPMMPPHSVGLGMGSACPPPYPFPGPAVPTVNSPSYSTGYVPQPQMSGINSTGGPGFPPPLQNQPIDTMVGFPMNGLPQLASPRFPVPPDGGLPPMMNPQFHGGPMVPPQMPPPSDMYTWQNSGFPQPLTNLDSRVPSQKVQYFPPNGQMPPQCAPPT</sequence>
<dbReference type="EMBL" id="JAUCMV010000005">
    <property type="protein sequence ID" value="KAK0399145.1"/>
    <property type="molecule type" value="Genomic_DNA"/>
</dbReference>
<feature type="compositionally biased region" description="Polar residues" evidence="1">
    <location>
        <begin position="189"/>
        <end position="202"/>
    </location>
</feature>
<feature type="compositionally biased region" description="Pro residues" evidence="1">
    <location>
        <begin position="321"/>
        <end position="337"/>
    </location>
</feature>
<organism evidence="2 3">
    <name type="scientific">Steinernema hermaphroditum</name>
    <dbReference type="NCBI Taxonomy" id="289476"/>
    <lineage>
        <taxon>Eukaryota</taxon>
        <taxon>Metazoa</taxon>
        <taxon>Ecdysozoa</taxon>
        <taxon>Nematoda</taxon>
        <taxon>Chromadorea</taxon>
        <taxon>Rhabditida</taxon>
        <taxon>Tylenchina</taxon>
        <taxon>Panagrolaimomorpha</taxon>
        <taxon>Strongyloidoidea</taxon>
        <taxon>Steinernematidae</taxon>
        <taxon>Steinernema</taxon>
    </lineage>
</organism>
<feature type="region of interest" description="Disordered" evidence="1">
    <location>
        <begin position="317"/>
        <end position="337"/>
    </location>
</feature>
<reference evidence="2" key="1">
    <citation type="submission" date="2023-06" db="EMBL/GenBank/DDBJ databases">
        <title>Genomic analysis of the entomopathogenic nematode Steinernema hermaphroditum.</title>
        <authorList>
            <person name="Schwarz E.M."/>
            <person name="Heppert J.K."/>
            <person name="Baniya A."/>
            <person name="Schwartz H.T."/>
            <person name="Tan C.-H."/>
            <person name="Antoshechkin I."/>
            <person name="Sternberg P.W."/>
            <person name="Goodrich-Blair H."/>
            <person name="Dillman A.R."/>
        </authorList>
    </citation>
    <scope>NUCLEOTIDE SEQUENCE</scope>
    <source>
        <strain evidence="2">PS9179</strain>
        <tissue evidence="2">Whole animal</tissue>
    </source>
</reference>
<keyword evidence="3" id="KW-1185">Reference proteome</keyword>
<evidence type="ECO:0000313" key="2">
    <source>
        <dbReference type="EMBL" id="KAK0399145.1"/>
    </source>
</evidence>
<feature type="compositionally biased region" description="Polar residues" evidence="1">
    <location>
        <begin position="55"/>
        <end position="84"/>
    </location>
</feature>
<feature type="region of interest" description="Disordered" evidence="1">
    <location>
        <begin position="502"/>
        <end position="521"/>
    </location>
</feature>
<dbReference type="AlphaFoldDB" id="A0AA39H4L0"/>
<feature type="compositionally biased region" description="Polar residues" evidence="1">
    <location>
        <begin position="95"/>
        <end position="116"/>
    </location>
</feature>
<protein>
    <submittedName>
        <fullName evidence="2">Uncharacterized protein</fullName>
    </submittedName>
</protein>
<gene>
    <name evidence="2" type="ORF">QR680_002918</name>
</gene>
<comment type="caution">
    <text evidence="2">The sequence shown here is derived from an EMBL/GenBank/DDBJ whole genome shotgun (WGS) entry which is preliminary data.</text>
</comment>
<name>A0AA39H4L0_9BILA</name>
<dbReference type="Proteomes" id="UP001175271">
    <property type="component" value="Unassembled WGS sequence"/>
</dbReference>
<feature type="region of interest" description="Disordered" evidence="1">
    <location>
        <begin position="44"/>
        <end position="130"/>
    </location>
</feature>
<evidence type="ECO:0000313" key="3">
    <source>
        <dbReference type="Proteomes" id="UP001175271"/>
    </source>
</evidence>
<proteinExistence type="predicted"/>
<accession>A0AA39H4L0</accession>